<dbReference type="PRINTS" id="PR00420">
    <property type="entry name" value="RNGMNOXGNASE"/>
</dbReference>
<accession>A0ABS1J9T1</accession>
<dbReference type="PROSITE" id="PS51257">
    <property type="entry name" value="PROKAR_LIPOPROTEIN"/>
    <property type="match status" value="1"/>
</dbReference>
<dbReference type="InterPro" id="IPR050816">
    <property type="entry name" value="Flavin-dep_Halogenase_NPB"/>
</dbReference>
<gene>
    <name evidence="3" type="ORF">JJB07_10280</name>
</gene>
<dbReference type="InterPro" id="IPR036188">
    <property type="entry name" value="FAD/NAD-bd_sf"/>
</dbReference>
<organism evidence="3 4">
    <name type="scientific">Tumebacillus amylolyticus</name>
    <dbReference type="NCBI Taxonomy" id="2801339"/>
    <lineage>
        <taxon>Bacteria</taxon>
        <taxon>Bacillati</taxon>
        <taxon>Bacillota</taxon>
        <taxon>Bacilli</taxon>
        <taxon>Bacillales</taxon>
        <taxon>Alicyclobacillaceae</taxon>
        <taxon>Tumebacillus</taxon>
    </lineage>
</organism>
<feature type="domain" description="FAD-binding" evidence="2">
    <location>
        <begin position="7"/>
        <end position="310"/>
    </location>
</feature>
<dbReference type="Gene3D" id="3.30.9.100">
    <property type="match status" value="1"/>
</dbReference>
<reference evidence="3 4" key="1">
    <citation type="submission" date="2021-01" db="EMBL/GenBank/DDBJ databases">
        <title>Tumebacillus sp. strain ITR2 16S ribosomal RNA gene Genome sequencing and assembly.</title>
        <authorList>
            <person name="Kang M."/>
        </authorList>
    </citation>
    <scope>NUCLEOTIDE SEQUENCE [LARGE SCALE GENOMIC DNA]</scope>
    <source>
        <strain evidence="3 4">ITR2</strain>
    </source>
</reference>
<evidence type="ECO:0000313" key="4">
    <source>
        <dbReference type="Proteomes" id="UP000602284"/>
    </source>
</evidence>
<dbReference type="InterPro" id="IPR002938">
    <property type="entry name" value="FAD-bd"/>
</dbReference>
<dbReference type="PANTHER" id="PTHR43747:SF1">
    <property type="entry name" value="SLR1998 PROTEIN"/>
    <property type="match status" value="1"/>
</dbReference>
<dbReference type="PANTHER" id="PTHR43747">
    <property type="entry name" value="FAD-BINDING PROTEIN"/>
    <property type="match status" value="1"/>
</dbReference>
<keyword evidence="4" id="KW-1185">Reference proteome</keyword>
<evidence type="ECO:0000313" key="3">
    <source>
        <dbReference type="EMBL" id="MBL0387037.1"/>
    </source>
</evidence>
<sequence length="367" mass="40316">MRSEIHTQVCVLGGGPAGASVACLLSKAGVRNVLVDDGAGRAVLWKVGEGLPPSSRRVLQMLGVWEEFLSDGHLASFGNRSIWGSSVAVEHDFLLDPHGNGWHLDRVKFDHMMRTAACEAGSLCLSGSRVKTFQKNESTWQLETDTDSIRADVVVDATGRTAWWARQMGVERAAQDQLVGIATVVESEEANADRDSFTEIEAVENGWWYTAQVPGGKRVVAFLSDGDLPQTKAAREADVWRSGLARTTRIGKLIQRYSYQLTEAPRIFIANSSHLQQVQGAGWLAVGDAAAAYDPLSSQGILMAIGTAIEASHAIQEGTPASFAAYEEFVHRTYRHYLDARSHFYAMEQRWRTHSFWARRIPAEGKG</sequence>
<comment type="caution">
    <text evidence="3">The sequence shown here is derived from an EMBL/GenBank/DDBJ whole genome shotgun (WGS) entry which is preliminary data.</text>
</comment>
<evidence type="ECO:0000256" key="1">
    <source>
        <dbReference type="ARBA" id="ARBA00038396"/>
    </source>
</evidence>
<dbReference type="SUPFAM" id="SSF51905">
    <property type="entry name" value="FAD/NAD(P)-binding domain"/>
    <property type="match status" value="1"/>
</dbReference>
<dbReference type="Gene3D" id="3.50.50.60">
    <property type="entry name" value="FAD/NAD(P)-binding domain"/>
    <property type="match status" value="1"/>
</dbReference>
<proteinExistence type="inferred from homology"/>
<dbReference type="Pfam" id="PF01494">
    <property type="entry name" value="FAD_binding_3"/>
    <property type="match status" value="1"/>
</dbReference>
<dbReference type="EMBL" id="JAEQNB010000003">
    <property type="protein sequence ID" value="MBL0387037.1"/>
    <property type="molecule type" value="Genomic_DNA"/>
</dbReference>
<dbReference type="Proteomes" id="UP000602284">
    <property type="component" value="Unassembled WGS sequence"/>
</dbReference>
<name>A0ABS1J9T1_9BACL</name>
<evidence type="ECO:0000259" key="2">
    <source>
        <dbReference type="Pfam" id="PF01494"/>
    </source>
</evidence>
<comment type="similarity">
    <text evidence="1">Belongs to the flavin-dependent halogenase family. Bacterial tryptophan halogenase subfamily.</text>
</comment>
<protein>
    <submittedName>
        <fullName evidence="3">NAD(P)/FAD-dependent oxidoreductase</fullName>
    </submittedName>
</protein>